<evidence type="ECO:0000313" key="5">
    <source>
        <dbReference type="Proteomes" id="UP000230750"/>
    </source>
</evidence>
<evidence type="ECO:0000259" key="3">
    <source>
        <dbReference type="Pfam" id="PF25899"/>
    </source>
</evidence>
<dbReference type="Pfam" id="PF25899">
    <property type="entry name" value="DUF7959"/>
    <property type="match status" value="1"/>
</dbReference>
<sequence length="334" mass="36578">MSFSPPGILQLPGNITSFSFHLPGGNQTKKVHDFNYGLTYSLNEDVGSCNVSTINVDGHTSPDVVISPDGSHVNLQNPTSFFIPPNLTWAYEGKVNYSTYTFPSSITYFPVQRIDRGIITDPATNQSEKTQAILNIFAFDHNIGGPRHFDTSSCIDEEDQINLAFDLVGSENYHTYVQNNSHYFYFGAHHSIAKGAKLPGSRVAHLAVEEGNDEVLTIFFTLLGVPKIQGNAVNSSQNHSIPVTEAKENLQKLIDSNLLKITVFVGEEMKSLAVAGGSLRENFSANDEPENRSNVGATVLVAFATFFTGLFVGLLVMVIVLKQSNVKIPYLVQE</sequence>
<keyword evidence="1" id="KW-1133">Transmembrane helix</keyword>
<dbReference type="InterPro" id="IPR058265">
    <property type="entry name" value="DUF7959"/>
</dbReference>
<evidence type="ECO:0000256" key="1">
    <source>
        <dbReference type="SAM" id="Phobius"/>
    </source>
</evidence>
<dbReference type="Proteomes" id="UP000230750">
    <property type="component" value="Unassembled WGS sequence"/>
</dbReference>
<reference evidence="4 5" key="1">
    <citation type="journal article" date="2017" name="PLoS Biol.">
        <title>The sea cucumber genome provides insights into morphological evolution and visceral regeneration.</title>
        <authorList>
            <person name="Zhang X."/>
            <person name="Sun L."/>
            <person name="Yuan J."/>
            <person name="Sun Y."/>
            <person name="Gao Y."/>
            <person name="Zhang L."/>
            <person name="Li S."/>
            <person name="Dai H."/>
            <person name="Hamel J.F."/>
            <person name="Liu C."/>
            <person name="Yu Y."/>
            <person name="Liu S."/>
            <person name="Lin W."/>
            <person name="Guo K."/>
            <person name="Jin S."/>
            <person name="Xu P."/>
            <person name="Storey K.B."/>
            <person name="Huan P."/>
            <person name="Zhang T."/>
            <person name="Zhou Y."/>
            <person name="Zhang J."/>
            <person name="Lin C."/>
            <person name="Li X."/>
            <person name="Xing L."/>
            <person name="Huo D."/>
            <person name="Sun M."/>
            <person name="Wang L."/>
            <person name="Mercier A."/>
            <person name="Li F."/>
            <person name="Yang H."/>
            <person name="Xiang J."/>
        </authorList>
    </citation>
    <scope>NUCLEOTIDE SEQUENCE [LARGE SCALE GENOMIC DNA]</scope>
    <source>
        <strain evidence="4">Shaxun</strain>
        <tissue evidence="4">Muscle</tissue>
    </source>
</reference>
<evidence type="ECO:0000259" key="2">
    <source>
        <dbReference type="Pfam" id="PF25898"/>
    </source>
</evidence>
<dbReference type="EMBL" id="MRZV01001919">
    <property type="protein sequence ID" value="PIK35366.1"/>
    <property type="molecule type" value="Genomic_DNA"/>
</dbReference>
<feature type="transmembrane region" description="Helical" evidence="1">
    <location>
        <begin position="299"/>
        <end position="321"/>
    </location>
</feature>
<dbReference type="Pfam" id="PF25898">
    <property type="entry name" value="LolA_2nd_metazoa"/>
    <property type="match status" value="1"/>
</dbReference>
<name>A0A2G8JHZ0_STIJA</name>
<gene>
    <name evidence="4" type="ORF">BSL78_27810</name>
</gene>
<evidence type="ECO:0000313" key="4">
    <source>
        <dbReference type="EMBL" id="PIK35366.1"/>
    </source>
</evidence>
<dbReference type="InterPro" id="IPR058831">
    <property type="entry name" value="LolA-like_dom_2nd"/>
</dbReference>
<accession>A0A2G8JHZ0</accession>
<keyword evidence="5" id="KW-1185">Reference proteome</keyword>
<dbReference type="AlphaFoldDB" id="A0A2G8JHZ0"/>
<dbReference type="OrthoDB" id="5983572at2759"/>
<organism evidence="4 5">
    <name type="scientific">Stichopus japonicus</name>
    <name type="common">Sea cucumber</name>
    <dbReference type="NCBI Taxonomy" id="307972"/>
    <lineage>
        <taxon>Eukaryota</taxon>
        <taxon>Metazoa</taxon>
        <taxon>Echinodermata</taxon>
        <taxon>Eleutherozoa</taxon>
        <taxon>Echinozoa</taxon>
        <taxon>Holothuroidea</taxon>
        <taxon>Aspidochirotacea</taxon>
        <taxon>Aspidochirotida</taxon>
        <taxon>Stichopodidae</taxon>
        <taxon>Apostichopus</taxon>
    </lineage>
</organism>
<feature type="domain" description="DUF7959" evidence="3">
    <location>
        <begin position="196"/>
        <end position="279"/>
    </location>
</feature>
<keyword evidence="1" id="KW-0472">Membrane</keyword>
<dbReference type="PANTHER" id="PTHR36902:SF1">
    <property type="entry name" value="ENRICHED IN SURFACE-LABELED PROTEOME PROTEIN 9"/>
    <property type="match status" value="1"/>
</dbReference>
<proteinExistence type="predicted"/>
<protein>
    <submittedName>
        <fullName evidence="4">Uncharacterized protein</fullName>
    </submittedName>
</protein>
<dbReference type="PANTHER" id="PTHR36902">
    <property type="entry name" value="ENRICHED IN SURFACE-LABELED PROTEOME PROTEIN 9"/>
    <property type="match status" value="1"/>
</dbReference>
<keyword evidence="1" id="KW-0812">Transmembrane</keyword>
<comment type="caution">
    <text evidence="4">The sequence shown here is derived from an EMBL/GenBank/DDBJ whole genome shotgun (WGS) entry which is preliminary data.</text>
</comment>
<feature type="domain" description="LolA-like" evidence="2">
    <location>
        <begin position="24"/>
        <end position="97"/>
    </location>
</feature>